<dbReference type="EMBL" id="BOOO01000037">
    <property type="protein sequence ID" value="GII33043.1"/>
    <property type="molecule type" value="Genomic_DNA"/>
</dbReference>
<evidence type="ECO:0000313" key="4">
    <source>
        <dbReference type="Proteomes" id="UP000650628"/>
    </source>
</evidence>
<evidence type="ECO:0000256" key="2">
    <source>
        <dbReference type="SAM" id="SignalP"/>
    </source>
</evidence>
<comment type="caution">
    <text evidence="3">The sequence shown here is derived from an EMBL/GenBank/DDBJ whole genome shotgun (WGS) entry which is preliminary data.</text>
</comment>
<accession>A0A8J3TV49</accession>
<keyword evidence="4" id="KW-1185">Reference proteome</keyword>
<evidence type="ECO:0000256" key="1">
    <source>
        <dbReference type="SAM" id="MobiDB-lite"/>
    </source>
</evidence>
<feature type="compositionally biased region" description="Low complexity" evidence="1">
    <location>
        <begin position="35"/>
        <end position="58"/>
    </location>
</feature>
<dbReference type="RefSeq" id="WP_203956890.1">
    <property type="nucleotide sequence ID" value="NZ_BOOO01000037.1"/>
</dbReference>
<feature type="chain" id="PRO_5039687447" description="Lipoprotein" evidence="2">
    <location>
        <begin position="25"/>
        <end position="222"/>
    </location>
</feature>
<dbReference type="AlphaFoldDB" id="A0A8J3TV49"/>
<proteinExistence type="predicted"/>
<name>A0A8J3TV49_9ACTN</name>
<protein>
    <recommendedName>
        <fullName evidence="5">Lipoprotein</fullName>
    </recommendedName>
</protein>
<organism evidence="3 4">
    <name type="scientific">Planotetraspora mira</name>
    <dbReference type="NCBI Taxonomy" id="58121"/>
    <lineage>
        <taxon>Bacteria</taxon>
        <taxon>Bacillati</taxon>
        <taxon>Actinomycetota</taxon>
        <taxon>Actinomycetes</taxon>
        <taxon>Streptosporangiales</taxon>
        <taxon>Streptosporangiaceae</taxon>
        <taxon>Planotetraspora</taxon>
    </lineage>
</organism>
<evidence type="ECO:0008006" key="5">
    <source>
        <dbReference type="Google" id="ProtNLM"/>
    </source>
</evidence>
<evidence type="ECO:0000313" key="3">
    <source>
        <dbReference type="EMBL" id="GII33043.1"/>
    </source>
</evidence>
<feature type="signal peptide" evidence="2">
    <location>
        <begin position="1"/>
        <end position="24"/>
    </location>
</feature>
<feature type="region of interest" description="Disordered" evidence="1">
    <location>
        <begin position="28"/>
        <end position="67"/>
    </location>
</feature>
<sequence>MNRSSLPIAVALALSGGMLLTACGGGGSDDGDKIQPPATTAAAPTTTAATPSPTPSQAGGPGAPTFDLPSDITADFKGFDSGPKNKAVLQDASYAAKAVLELEARTNTKVTPNFARFFTGERGAAYADSLISQGKDGNVITGTYHYYKPVVKSVAGGNLSVRYCEDQRKAYAKNAKTGKVNVTTPSLSDFRLWTLLMTKSSTGEWQVFDHTWVKGAKQCEVA</sequence>
<dbReference type="PROSITE" id="PS51257">
    <property type="entry name" value="PROKAR_LIPOPROTEIN"/>
    <property type="match status" value="1"/>
</dbReference>
<reference evidence="3 4" key="1">
    <citation type="submission" date="2021-01" db="EMBL/GenBank/DDBJ databases">
        <title>Whole genome shotgun sequence of Planotetraspora mira NBRC 15435.</title>
        <authorList>
            <person name="Komaki H."/>
            <person name="Tamura T."/>
        </authorList>
    </citation>
    <scope>NUCLEOTIDE SEQUENCE [LARGE SCALE GENOMIC DNA]</scope>
    <source>
        <strain evidence="3 4">NBRC 15435</strain>
    </source>
</reference>
<keyword evidence="2" id="KW-0732">Signal</keyword>
<dbReference type="Proteomes" id="UP000650628">
    <property type="component" value="Unassembled WGS sequence"/>
</dbReference>
<gene>
    <name evidence="3" type="ORF">Pmi06nite_64850</name>
</gene>